<keyword evidence="3" id="KW-0106">Calcium</keyword>
<dbReference type="PANTHER" id="PTHR23055:SF167">
    <property type="entry name" value="EF-HAND DOMAIN-CONTAINING PROTEIN"/>
    <property type="match status" value="1"/>
</dbReference>
<dbReference type="Proteomes" id="UP000218231">
    <property type="component" value="Unassembled WGS sequence"/>
</dbReference>
<dbReference type="OrthoDB" id="191686at2759"/>
<dbReference type="InterPro" id="IPR018247">
    <property type="entry name" value="EF_Hand_1_Ca_BS"/>
</dbReference>
<evidence type="ECO:0000256" key="3">
    <source>
        <dbReference type="ARBA" id="ARBA00022837"/>
    </source>
</evidence>
<dbReference type="InterPro" id="IPR002048">
    <property type="entry name" value="EF_hand_dom"/>
</dbReference>
<evidence type="ECO:0000256" key="2">
    <source>
        <dbReference type="ARBA" id="ARBA00022737"/>
    </source>
</evidence>
<dbReference type="GO" id="GO:0005509">
    <property type="term" value="F:calcium ion binding"/>
    <property type="evidence" value="ECO:0007669"/>
    <property type="project" value="InterPro"/>
</dbReference>
<dbReference type="PROSITE" id="PS00018">
    <property type="entry name" value="EF_HAND_1"/>
    <property type="match status" value="1"/>
</dbReference>
<comment type="caution">
    <text evidence="5">The sequence shown here is derived from an EMBL/GenBank/DDBJ whole genome shotgun (WGS) entry which is preliminary data.</text>
</comment>
<sequence>MNSSICISALNRSKQIFKSVVFVTNLQTCPNGYVNRQQFCQIYRSFFAISPKTDAKPYANMIFDTLDDDGNGRISFSEFANELSMFIKGDVEQRIDWIFNLYDSKRRGYLMEEDFLRVFRPSIRKVMEKYLVETSSSLA</sequence>
<dbReference type="EMBL" id="LIAE01006917">
    <property type="protein sequence ID" value="PAV83846.1"/>
    <property type="molecule type" value="Genomic_DNA"/>
</dbReference>
<organism evidence="5 6">
    <name type="scientific">Diploscapter pachys</name>
    <dbReference type="NCBI Taxonomy" id="2018661"/>
    <lineage>
        <taxon>Eukaryota</taxon>
        <taxon>Metazoa</taxon>
        <taxon>Ecdysozoa</taxon>
        <taxon>Nematoda</taxon>
        <taxon>Chromadorea</taxon>
        <taxon>Rhabditida</taxon>
        <taxon>Rhabditina</taxon>
        <taxon>Rhabditomorpha</taxon>
        <taxon>Rhabditoidea</taxon>
        <taxon>Rhabditidae</taxon>
        <taxon>Diploscapter</taxon>
    </lineage>
</organism>
<dbReference type="SMART" id="SM00054">
    <property type="entry name" value="EFh"/>
    <property type="match status" value="2"/>
</dbReference>
<dbReference type="SUPFAM" id="SSF47473">
    <property type="entry name" value="EF-hand"/>
    <property type="match status" value="1"/>
</dbReference>
<proteinExistence type="predicted"/>
<evidence type="ECO:0000259" key="4">
    <source>
        <dbReference type="PROSITE" id="PS50222"/>
    </source>
</evidence>
<dbReference type="PANTHER" id="PTHR23055">
    <property type="entry name" value="CALCIUM BINDING PROTEINS"/>
    <property type="match status" value="1"/>
</dbReference>
<dbReference type="PROSITE" id="PS50222">
    <property type="entry name" value="EF_HAND_2"/>
    <property type="match status" value="2"/>
</dbReference>
<evidence type="ECO:0000256" key="1">
    <source>
        <dbReference type="ARBA" id="ARBA00022723"/>
    </source>
</evidence>
<evidence type="ECO:0000313" key="5">
    <source>
        <dbReference type="EMBL" id="PAV83846.1"/>
    </source>
</evidence>
<dbReference type="STRING" id="2018661.A0A2A2LC88"/>
<dbReference type="CDD" id="cd00051">
    <property type="entry name" value="EFh"/>
    <property type="match status" value="1"/>
</dbReference>
<feature type="domain" description="EF-hand" evidence="4">
    <location>
        <begin position="90"/>
        <end position="125"/>
    </location>
</feature>
<keyword evidence="2" id="KW-0677">Repeat</keyword>
<feature type="domain" description="EF-hand" evidence="4">
    <location>
        <begin position="54"/>
        <end position="89"/>
    </location>
</feature>
<accession>A0A2A2LC88</accession>
<dbReference type="InterPro" id="IPR011992">
    <property type="entry name" value="EF-hand-dom_pair"/>
</dbReference>
<reference evidence="5 6" key="1">
    <citation type="journal article" date="2017" name="Curr. Biol.">
        <title>Genome architecture and evolution of a unichromosomal asexual nematode.</title>
        <authorList>
            <person name="Fradin H."/>
            <person name="Zegar C."/>
            <person name="Gutwein M."/>
            <person name="Lucas J."/>
            <person name="Kovtun M."/>
            <person name="Corcoran D."/>
            <person name="Baugh L.R."/>
            <person name="Kiontke K."/>
            <person name="Gunsalus K."/>
            <person name="Fitch D.H."/>
            <person name="Piano F."/>
        </authorList>
    </citation>
    <scope>NUCLEOTIDE SEQUENCE [LARGE SCALE GENOMIC DNA]</scope>
    <source>
        <strain evidence="5">PF1309</strain>
    </source>
</reference>
<keyword evidence="6" id="KW-1185">Reference proteome</keyword>
<dbReference type="PRINTS" id="PR00450">
    <property type="entry name" value="RECOVERIN"/>
</dbReference>
<keyword evidence="1" id="KW-0479">Metal-binding</keyword>
<protein>
    <recommendedName>
        <fullName evidence="4">EF-hand domain-containing protein</fullName>
    </recommendedName>
</protein>
<dbReference type="Pfam" id="PF13833">
    <property type="entry name" value="EF-hand_8"/>
    <property type="match status" value="2"/>
</dbReference>
<name>A0A2A2LC88_9BILA</name>
<dbReference type="AlphaFoldDB" id="A0A2A2LC88"/>
<evidence type="ECO:0000313" key="6">
    <source>
        <dbReference type="Proteomes" id="UP000218231"/>
    </source>
</evidence>
<dbReference type="InterPro" id="IPR028846">
    <property type="entry name" value="Recoverin"/>
</dbReference>
<dbReference type="Gene3D" id="1.10.238.10">
    <property type="entry name" value="EF-hand"/>
    <property type="match status" value="1"/>
</dbReference>
<gene>
    <name evidence="5" type="ORF">WR25_19587</name>
</gene>